<protein>
    <recommendedName>
        <fullName evidence="3">Glycosyl hydrolase family 13 catalytic domain-containing protein</fullName>
    </recommendedName>
</protein>
<dbReference type="InterPro" id="IPR006047">
    <property type="entry name" value="GH13_cat_dom"/>
</dbReference>
<evidence type="ECO:0000256" key="2">
    <source>
        <dbReference type="ARBA" id="ARBA00026248"/>
    </source>
</evidence>
<dbReference type="SMART" id="SM00642">
    <property type="entry name" value="Aamy"/>
    <property type="match status" value="1"/>
</dbReference>
<evidence type="ECO:0000313" key="4">
    <source>
        <dbReference type="EMBL" id="KAL0066993.1"/>
    </source>
</evidence>
<dbReference type="Gene3D" id="3.20.20.80">
    <property type="entry name" value="Glycosidases"/>
    <property type="match status" value="1"/>
</dbReference>
<keyword evidence="5" id="KW-1185">Reference proteome</keyword>
<gene>
    <name evidence="4" type="ORF">AAF712_005982</name>
</gene>
<dbReference type="Pfam" id="PF00128">
    <property type="entry name" value="Alpha-amylase"/>
    <property type="match status" value="2"/>
</dbReference>
<dbReference type="Proteomes" id="UP001437256">
    <property type="component" value="Unassembled WGS sequence"/>
</dbReference>
<accession>A0ABR3A1U4</accession>
<dbReference type="Gene3D" id="3.90.400.10">
    <property type="entry name" value="Oligo-1,6-glucosidase, Domain 2"/>
    <property type="match status" value="1"/>
</dbReference>
<evidence type="ECO:0000259" key="3">
    <source>
        <dbReference type="SMART" id="SM00642"/>
    </source>
</evidence>
<dbReference type="SUPFAM" id="SSF51445">
    <property type="entry name" value="(Trans)glycosidases"/>
    <property type="match status" value="1"/>
</dbReference>
<sequence length="449" mass="52926">MADNDHDHTEKRAWWKDSIVYQIYPTSFNDTNGDGIGDLNGILDKLDHIKDLGATVIWLSPIYKSPLADMGYDIADYRDIDPRYGTLEDWDKLLKATHEKGMKLIMDLVVNHTSDEHEWFTESRTNRDNPKRDWYIWRPPRYDSDGNRRPPNNWRSNFEGSAWTYDSETEEYYLHLWHTKQPDLNWENPKVRDAVWDVMKFWLDRGCDGFRMDVINCISKTPGLPDAPITFPKDEYQPGSLYYANGPRIHEFLREMNEKVLSKYTTITVGETPFTYDTDKLVEYVLPHNHELRMVFPFELMEIDGEKPDPTVLKEGAEAEQVSLVHKDWKLSEFKRIVKKWQLLKMKEGYWNACVLVLSFLPWVDVDVRTLGYRTYIENHDQARSVTRFGNDTTDELRRASGKLLAIFHTTQRGTLYVFQGQELALKNAPRSWGIEEYKDVATRNFWEK</sequence>
<comment type="caution">
    <text evidence="4">The sequence shown here is derived from an EMBL/GenBank/DDBJ whole genome shotgun (WGS) entry which is preliminary data.</text>
</comment>
<dbReference type="PANTHER" id="PTHR10357">
    <property type="entry name" value="ALPHA-AMYLASE FAMILY MEMBER"/>
    <property type="match status" value="1"/>
</dbReference>
<evidence type="ECO:0000256" key="1">
    <source>
        <dbReference type="ARBA" id="ARBA00008061"/>
    </source>
</evidence>
<keyword evidence="2" id="KW-0462">Maltose metabolism</keyword>
<name>A0ABR3A1U4_9AGAR</name>
<dbReference type="InterPro" id="IPR045857">
    <property type="entry name" value="O16G_dom_2"/>
</dbReference>
<dbReference type="CDD" id="cd11333">
    <property type="entry name" value="AmyAc_SI_OligoGlu_DGase"/>
    <property type="match status" value="1"/>
</dbReference>
<organism evidence="4 5">
    <name type="scientific">Marasmius tenuissimus</name>
    <dbReference type="NCBI Taxonomy" id="585030"/>
    <lineage>
        <taxon>Eukaryota</taxon>
        <taxon>Fungi</taxon>
        <taxon>Dikarya</taxon>
        <taxon>Basidiomycota</taxon>
        <taxon>Agaricomycotina</taxon>
        <taxon>Agaricomycetes</taxon>
        <taxon>Agaricomycetidae</taxon>
        <taxon>Agaricales</taxon>
        <taxon>Marasmiineae</taxon>
        <taxon>Marasmiaceae</taxon>
        <taxon>Marasmius</taxon>
    </lineage>
</organism>
<dbReference type="EMBL" id="JBBXMP010000030">
    <property type="protein sequence ID" value="KAL0066993.1"/>
    <property type="molecule type" value="Genomic_DNA"/>
</dbReference>
<feature type="domain" description="Glycosyl hydrolase family 13 catalytic" evidence="3">
    <location>
        <begin position="22"/>
        <end position="448"/>
    </location>
</feature>
<dbReference type="PANTHER" id="PTHR10357:SF179">
    <property type="entry name" value="NEUTRAL AND BASIC AMINO ACID TRANSPORT PROTEIN RBAT"/>
    <property type="match status" value="1"/>
</dbReference>
<proteinExistence type="inferred from homology"/>
<comment type="similarity">
    <text evidence="1">Belongs to the glycosyl hydrolase 13 family.</text>
</comment>
<reference evidence="4 5" key="1">
    <citation type="submission" date="2024-05" db="EMBL/GenBank/DDBJ databases">
        <title>A draft genome resource for the thread blight pathogen Marasmius tenuissimus strain MS-2.</title>
        <authorList>
            <person name="Yulfo-Soto G.E."/>
            <person name="Baruah I.K."/>
            <person name="Amoako-Attah I."/>
            <person name="Bukari Y."/>
            <person name="Meinhardt L.W."/>
            <person name="Bailey B.A."/>
            <person name="Cohen S.P."/>
        </authorList>
    </citation>
    <scope>NUCLEOTIDE SEQUENCE [LARGE SCALE GENOMIC DNA]</scope>
    <source>
        <strain evidence="4 5">MS-2</strain>
    </source>
</reference>
<evidence type="ECO:0000313" key="5">
    <source>
        <dbReference type="Proteomes" id="UP001437256"/>
    </source>
</evidence>
<dbReference type="InterPro" id="IPR017853">
    <property type="entry name" value="GH"/>
</dbReference>